<dbReference type="GO" id="GO:0003960">
    <property type="term" value="F:quinone reductase (NADPH) activity"/>
    <property type="evidence" value="ECO:0007669"/>
    <property type="project" value="TreeGrafter"/>
</dbReference>
<name>A0A1S3J026_LINAN</name>
<dbReference type="GeneID" id="106168888"/>
<dbReference type="STRING" id="7574.A0A1S3J026"/>
<dbReference type="SUPFAM" id="SSF51735">
    <property type="entry name" value="NAD(P)-binding Rossmann-fold domains"/>
    <property type="match status" value="1"/>
</dbReference>
<dbReference type="InterPro" id="IPR020843">
    <property type="entry name" value="ER"/>
</dbReference>
<dbReference type="KEGG" id="lak:106168888"/>
<keyword evidence="4" id="KW-1185">Reference proteome</keyword>
<dbReference type="InParanoid" id="A0A1S3J026"/>
<dbReference type="AlphaFoldDB" id="A0A1S3J026"/>
<evidence type="ECO:0000259" key="3">
    <source>
        <dbReference type="SMART" id="SM00829"/>
    </source>
</evidence>
<dbReference type="GO" id="GO:0070402">
    <property type="term" value="F:NADPH binding"/>
    <property type="evidence" value="ECO:0007669"/>
    <property type="project" value="TreeGrafter"/>
</dbReference>
<dbReference type="InterPro" id="IPR014189">
    <property type="entry name" value="Quinone_OxRdtase_PIG3"/>
</dbReference>
<dbReference type="NCBIfam" id="TIGR02824">
    <property type="entry name" value="quinone_pig3"/>
    <property type="match status" value="1"/>
</dbReference>
<dbReference type="InterPro" id="IPR013154">
    <property type="entry name" value="ADH-like_N"/>
</dbReference>
<dbReference type="SUPFAM" id="SSF50129">
    <property type="entry name" value="GroES-like"/>
    <property type="match status" value="1"/>
</dbReference>
<dbReference type="Proteomes" id="UP000085678">
    <property type="component" value="Unplaced"/>
</dbReference>
<dbReference type="OrthoDB" id="3509362at2759"/>
<dbReference type="GO" id="GO:0048038">
    <property type="term" value="F:quinone binding"/>
    <property type="evidence" value="ECO:0007669"/>
    <property type="project" value="TreeGrafter"/>
</dbReference>
<dbReference type="PANTHER" id="PTHR48106">
    <property type="entry name" value="QUINONE OXIDOREDUCTASE PIG3-RELATED"/>
    <property type="match status" value="1"/>
</dbReference>
<organism evidence="4 5">
    <name type="scientific">Lingula anatina</name>
    <name type="common">Brachiopod</name>
    <name type="synonym">Lingula unguis</name>
    <dbReference type="NCBI Taxonomy" id="7574"/>
    <lineage>
        <taxon>Eukaryota</taxon>
        <taxon>Metazoa</taxon>
        <taxon>Spiralia</taxon>
        <taxon>Lophotrochozoa</taxon>
        <taxon>Brachiopoda</taxon>
        <taxon>Linguliformea</taxon>
        <taxon>Lingulata</taxon>
        <taxon>Lingulida</taxon>
        <taxon>Linguloidea</taxon>
        <taxon>Lingulidae</taxon>
        <taxon>Lingula</taxon>
    </lineage>
</organism>
<protein>
    <submittedName>
        <fullName evidence="5">Quinone oxidoreductase PIG3-like</fullName>
    </submittedName>
</protein>
<accession>A0A1S3J026</accession>
<sequence>MNLLEPESFRCSRRLPKYLLFSSIFFKVCSMSTMMRTVQFEAGGPEKMSVGEVPVPELKRQEVLIKVITTAINRADTLQRKGQYPPPPGASPILGLEAAGLIDRVGPGCSDKWKVGDRVMALLNGGGNAEYAAVHEDHVMPVPKGMSMKSAAAIPEVWLTAFQLLYFIGGVKSGETVLVHAGGSGVGTAAVQLIKLAGGRSLVTAGSEEKIKRALELGAEAGFNYKTEDFAEHVLKHTDNKGVNLILDCIGASFWERNVAALAVDGRWVLYGLLGGGNINGDLLAKILRKRINITGTTLRARSTEYKAELIRDFTEKALPAFQSGQLHPIIDTEFPLERIADAHRYMEENKNTGKILVTVSTEGKGEL</sequence>
<dbReference type="RefSeq" id="XP_013403601.1">
    <property type="nucleotide sequence ID" value="XM_013548147.1"/>
</dbReference>
<dbReference type="CDD" id="cd05276">
    <property type="entry name" value="p53_inducible_oxidoreductase"/>
    <property type="match status" value="1"/>
</dbReference>
<dbReference type="PANTHER" id="PTHR48106:SF18">
    <property type="entry name" value="QUINONE OXIDOREDUCTASE PIG3"/>
    <property type="match status" value="1"/>
</dbReference>
<dbReference type="Gene3D" id="3.90.180.10">
    <property type="entry name" value="Medium-chain alcohol dehydrogenases, catalytic domain"/>
    <property type="match status" value="1"/>
</dbReference>
<dbReference type="InterPro" id="IPR013149">
    <property type="entry name" value="ADH-like_C"/>
</dbReference>
<evidence type="ECO:0000256" key="1">
    <source>
        <dbReference type="ARBA" id="ARBA00022857"/>
    </source>
</evidence>
<keyword evidence="2" id="KW-0560">Oxidoreductase</keyword>
<evidence type="ECO:0000256" key="2">
    <source>
        <dbReference type="ARBA" id="ARBA00023002"/>
    </source>
</evidence>
<evidence type="ECO:0000313" key="5">
    <source>
        <dbReference type="RefSeq" id="XP_013403601.1"/>
    </source>
</evidence>
<proteinExistence type="predicted"/>
<dbReference type="InterPro" id="IPR036291">
    <property type="entry name" value="NAD(P)-bd_dom_sf"/>
</dbReference>
<evidence type="ECO:0000313" key="4">
    <source>
        <dbReference type="Proteomes" id="UP000085678"/>
    </source>
</evidence>
<feature type="domain" description="Enoyl reductase (ER)" evidence="3">
    <location>
        <begin position="43"/>
        <end position="358"/>
    </location>
</feature>
<dbReference type="Gene3D" id="3.40.50.720">
    <property type="entry name" value="NAD(P)-binding Rossmann-like Domain"/>
    <property type="match status" value="1"/>
</dbReference>
<dbReference type="Pfam" id="PF00107">
    <property type="entry name" value="ADH_zinc_N"/>
    <property type="match status" value="1"/>
</dbReference>
<dbReference type="Pfam" id="PF08240">
    <property type="entry name" value="ADH_N"/>
    <property type="match status" value="1"/>
</dbReference>
<dbReference type="SMART" id="SM00829">
    <property type="entry name" value="PKS_ER"/>
    <property type="match status" value="1"/>
</dbReference>
<reference evidence="5" key="1">
    <citation type="submission" date="2025-08" db="UniProtKB">
        <authorList>
            <consortium name="RefSeq"/>
        </authorList>
    </citation>
    <scope>IDENTIFICATION</scope>
    <source>
        <tissue evidence="5">Gonads</tissue>
    </source>
</reference>
<gene>
    <name evidence="5" type="primary">LOC106168888</name>
</gene>
<keyword evidence="1" id="KW-0521">NADP</keyword>
<dbReference type="InterPro" id="IPR011032">
    <property type="entry name" value="GroES-like_sf"/>
</dbReference>